<dbReference type="OrthoDB" id="10070125at2759"/>
<keyword evidence="2" id="KW-1133">Transmembrane helix</keyword>
<feature type="region of interest" description="Disordered" evidence="1">
    <location>
        <begin position="1"/>
        <end position="43"/>
    </location>
</feature>
<dbReference type="InParanoid" id="A0A672IQB3"/>
<keyword evidence="4" id="KW-1185">Reference proteome</keyword>
<dbReference type="Pfam" id="PF15062">
    <property type="entry name" value="ARL6IP6"/>
    <property type="match status" value="1"/>
</dbReference>
<keyword evidence="2" id="KW-0812">Transmembrane</keyword>
<organism evidence="3 4">
    <name type="scientific">Salarias fasciatus</name>
    <name type="common">Jewelled blenny</name>
    <name type="synonym">Blennius fasciatus</name>
    <dbReference type="NCBI Taxonomy" id="181472"/>
    <lineage>
        <taxon>Eukaryota</taxon>
        <taxon>Metazoa</taxon>
        <taxon>Chordata</taxon>
        <taxon>Craniata</taxon>
        <taxon>Vertebrata</taxon>
        <taxon>Euteleostomi</taxon>
        <taxon>Actinopterygii</taxon>
        <taxon>Neopterygii</taxon>
        <taxon>Teleostei</taxon>
        <taxon>Neoteleostei</taxon>
        <taxon>Acanthomorphata</taxon>
        <taxon>Ovalentaria</taxon>
        <taxon>Blenniimorphae</taxon>
        <taxon>Blenniiformes</taxon>
        <taxon>Blennioidei</taxon>
        <taxon>Blenniidae</taxon>
        <taxon>Salariinae</taxon>
        <taxon>Salarias</taxon>
    </lineage>
</organism>
<dbReference type="PANTHER" id="PTHR28640">
    <property type="entry name" value="ADP-RIBOSYLATION FACTOR-LIKE PROTEIN 6-INTERACTING PROTEIN 6"/>
    <property type="match status" value="1"/>
</dbReference>
<feature type="transmembrane region" description="Helical" evidence="2">
    <location>
        <begin position="96"/>
        <end position="120"/>
    </location>
</feature>
<gene>
    <name evidence="3" type="primary">arl6ip6</name>
</gene>
<evidence type="ECO:0000313" key="3">
    <source>
        <dbReference type="Ensembl" id="ENSSFAP00005044041.1"/>
    </source>
</evidence>
<dbReference type="OMA" id="AGCISCI"/>
<evidence type="ECO:0000313" key="4">
    <source>
        <dbReference type="Proteomes" id="UP000472267"/>
    </source>
</evidence>
<proteinExistence type="predicted"/>
<name>A0A672IQB3_SALFA</name>
<dbReference type="PANTHER" id="PTHR28640:SF1">
    <property type="entry name" value="ADP-RIBOSYLATION FACTOR-LIKE PROTEIN 6-INTERACTING PROTEIN 6"/>
    <property type="match status" value="1"/>
</dbReference>
<dbReference type="CTD" id="151188"/>
<accession>A0A672IQB3</accession>
<protein>
    <submittedName>
        <fullName evidence="3">Uncharacterized protein</fullName>
    </submittedName>
</protein>
<reference evidence="3" key="1">
    <citation type="submission" date="2025-08" db="UniProtKB">
        <authorList>
            <consortium name="Ensembl"/>
        </authorList>
    </citation>
    <scope>IDENTIFICATION</scope>
</reference>
<keyword evidence="2" id="KW-0472">Membrane</keyword>
<dbReference type="Ensembl" id="ENSSFAT00005045598.1">
    <property type="protein sequence ID" value="ENSSFAP00005044041.1"/>
    <property type="gene ID" value="ENSSFAG00005021692.1"/>
</dbReference>
<dbReference type="RefSeq" id="XP_029942247.1">
    <property type="nucleotide sequence ID" value="XM_030086387.1"/>
</dbReference>
<dbReference type="Proteomes" id="UP000472267">
    <property type="component" value="Unassembled WGS sequence"/>
</dbReference>
<evidence type="ECO:0000256" key="1">
    <source>
        <dbReference type="SAM" id="MobiDB-lite"/>
    </source>
</evidence>
<dbReference type="InterPro" id="IPR029383">
    <property type="entry name" value="ARL6IP6"/>
</dbReference>
<sequence length="169" mass="18026">MPRSATHTEVFRERFGSLPPGRERDGAAAEERSSGPGPEERPGGGVWPAGLLSALASAAVVSAAGVFCAFCYIILKDLRADRVRREDGTEERMLGFWSILVLSVLAGCICCSLSCILTYLDSYGPDGASPTSWSPTHCRDVSGQECYVSYGVALLNGIMAMLTVVWSLS</sequence>
<dbReference type="GeneID" id="115384090"/>
<feature type="transmembrane region" description="Helical" evidence="2">
    <location>
        <begin position="147"/>
        <end position="168"/>
    </location>
</feature>
<dbReference type="FunCoup" id="A0A672IQB3">
    <property type="interactions" value="532"/>
</dbReference>
<evidence type="ECO:0000256" key="2">
    <source>
        <dbReference type="SAM" id="Phobius"/>
    </source>
</evidence>
<reference evidence="3" key="2">
    <citation type="submission" date="2025-09" db="UniProtKB">
        <authorList>
            <consortium name="Ensembl"/>
        </authorList>
    </citation>
    <scope>IDENTIFICATION</scope>
</reference>
<dbReference type="AlphaFoldDB" id="A0A672IQB3"/>
<feature type="compositionally biased region" description="Basic and acidic residues" evidence="1">
    <location>
        <begin position="9"/>
        <end position="42"/>
    </location>
</feature>
<feature type="transmembrane region" description="Helical" evidence="2">
    <location>
        <begin position="51"/>
        <end position="75"/>
    </location>
</feature>